<reference evidence="1 2" key="1">
    <citation type="submission" date="2021-06" db="EMBL/GenBank/DDBJ databases">
        <title>Caerostris extrusa draft genome.</title>
        <authorList>
            <person name="Kono N."/>
            <person name="Arakawa K."/>
        </authorList>
    </citation>
    <scope>NUCLEOTIDE SEQUENCE [LARGE SCALE GENOMIC DNA]</scope>
</reference>
<dbReference type="AlphaFoldDB" id="A0AAV4P6Y5"/>
<comment type="caution">
    <text evidence="1">The sequence shown here is derived from an EMBL/GenBank/DDBJ whole genome shotgun (WGS) entry which is preliminary data.</text>
</comment>
<keyword evidence="2" id="KW-1185">Reference proteome</keyword>
<evidence type="ECO:0000313" key="2">
    <source>
        <dbReference type="Proteomes" id="UP001054945"/>
    </source>
</evidence>
<proteinExistence type="predicted"/>
<protein>
    <submittedName>
        <fullName evidence="1">Uncharacterized protein</fullName>
    </submittedName>
</protein>
<dbReference type="EMBL" id="BPLR01004195">
    <property type="protein sequence ID" value="GIX93107.1"/>
    <property type="molecule type" value="Genomic_DNA"/>
</dbReference>
<evidence type="ECO:0000313" key="1">
    <source>
        <dbReference type="EMBL" id="GIX93107.1"/>
    </source>
</evidence>
<organism evidence="1 2">
    <name type="scientific">Caerostris extrusa</name>
    <name type="common">Bark spider</name>
    <name type="synonym">Caerostris bankana</name>
    <dbReference type="NCBI Taxonomy" id="172846"/>
    <lineage>
        <taxon>Eukaryota</taxon>
        <taxon>Metazoa</taxon>
        <taxon>Ecdysozoa</taxon>
        <taxon>Arthropoda</taxon>
        <taxon>Chelicerata</taxon>
        <taxon>Arachnida</taxon>
        <taxon>Araneae</taxon>
        <taxon>Araneomorphae</taxon>
        <taxon>Entelegynae</taxon>
        <taxon>Araneoidea</taxon>
        <taxon>Araneidae</taxon>
        <taxon>Caerostris</taxon>
    </lineage>
</organism>
<dbReference type="Proteomes" id="UP001054945">
    <property type="component" value="Unassembled WGS sequence"/>
</dbReference>
<sequence length="97" mass="11036">MIDKKSERRNSNSTIQRHASLSLAGETLNGTILRPQFLASMGSQYTGHLTPAGESQRLWLGNLRPALSILHFVFKWMRFKHSCCFWGTSQQPAPKYN</sequence>
<accession>A0AAV4P6Y5</accession>
<gene>
    <name evidence="1" type="ORF">CEXT_150781</name>
</gene>
<name>A0AAV4P6Y5_CAEEX</name>